<dbReference type="Proteomes" id="UP000824063">
    <property type="component" value="Unassembled WGS sequence"/>
</dbReference>
<dbReference type="Pfam" id="PF06114">
    <property type="entry name" value="Peptidase_M78"/>
    <property type="match status" value="1"/>
</dbReference>
<gene>
    <name evidence="2" type="ORF">IAA20_01490</name>
</gene>
<reference evidence="2" key="1">
    <citation type="journal article" date="2021" name="PeerJ">
        <title>Extensive microbial diversity within the chicken gut microbiome revealed by metagenomics and culture.</title>
        <authorList>
            <person name="Gilroy R."/>
            <person name="Ravi A."/>
            <person name="Getino M."/>
            <person name="Pursley I."/>
            <person name="Horton D.L."/>
            <person name="Alikhan N.F."/>
            <person name="Baker D."/>
            <person name="Gharbi K."/>
            <person name="Hall N."/>
            <person name="Watson M."/>
            <person name="Adriaenssens E.M."/>
            <person name="Foster-Nyarko E."/>
            <person name="Jarju S."/>
            <person name="Secka A."/>
            <person name="Antonio M."/>
            <person name="Oren A."/>
            <person name="Chaudhuri R.R."/>
            <person name="La Ragione R."/>
            <person name="Hildebrand F."/>
            <person name="Pallen M.J."/>
        </authorList>
    </citation>
    <scope>NUCLEOTIDE SEQUENCE</scope>
    <source>
        <strain evidence="2">CHK172-16539</strain>
    </source>
</reference>
<feature type="domain" description="IrrE N-terminal-like" evidence="1">
    <location>
        <begin position="51"/>
        <end position="157"/>
    </location>
</feature>
<sequence length="250" mass="29240">MTITRKIQAEKTAKVYAGAFLKDYLGEEVFLGSEIEKVLAKKASIIYQKVEDSSYYGAAIHMLDKHIIAINTFQPLRIRYYSAAHELWHLQYESNEIPIPYESLDHERAADHFAANVMMPENLVESLLRNLQGDISDKVIEIADLSSMPYVAVTRRLRELGNKIPTLIIKRTEEEWKIIRKELGFPPSYLDESYPFEQFSDFSKEVDKQVRDNKITLEMAVNLIKHIDPKKAEEYWIQRQQLKDEWLDDE</sequence>
<dbReference type="InterPro" id="IPR052345">
    <property type="entry name" value="Rad_response_metalloprotease"/>
</dbReference>
<dbReference type="EMBL" id="DXBN01000036">
    <property type="protein sequence ID" value="HIZ52605.1"/>
    <property type="molecule type" value="Genomic_DNA"/>
</dbReference>
<dbReference type="PANTHER" id="PTHR43236:SF1">
    <property type="entry name" value="BLL7220 PROTEIN"/>
    <property type="match status" value="1"/>
</dbReference>
<name>A0A9D2JIC4_9ENTE</name>
<evidence type="ECO:0000313" key="2">
    <source>
        <dbReference type="EMBL" id="HIZ52605.1"/>
    </source>
</evidence>
<comment type="caution">
    <text evidence="2">The sequence shown here is derived from an EMBL/GenBank/DDBJ whole genome shotgun (WGS) entry which is preliminary data.</text>
</comment>
<evidence type="ECO:0000259" key="1">
    <source>
        <dbReference type="Pfam" id="PF06114"/>
    </source>
</evidence>
<dbReference type="PANTHER" id="PTHR43236">
    <property type="entry name" value="ANTITOXIN HIGA1"/>
    <property type="match status" value="1"/>
</dbReference>
<accession>A0A9D2JIC4</accession>
<proteinExistence type="predicted"/>
<evidence type="ECO:0000313" key="3">
    <source>
        <dbReference type="Proteomes" id="UP000824063"/>
    </source>
</evidence>
<organism evidence="2 3">
    <name type="scientific">Candidatus Enterococcus avicola</name>
    <dbReference type="NCBI Taxonomy" id="2838561"/>
    <lineage>
        <taxon>Bacteria</taxon>
        <taxon>Bacillati</taxon>
        <taxon>Bacillota</taxon>
        <taxon>Bacilli</taxon>
        <taxon>Lactobacillales</taxon>
        <taxon>Enterococcaceae</taxon>
        <taxon>Enterococcus</taxon>
    </lineage>
</organism>
<protein>
    <submittedName>
        <fullName evidence="2">ImmA/IrrE family metallo-endopeptidase</fullName>
    </submittedName>
</protein>
<dbReference type="AlphaFoldDB" id="A0A9D2JIC4"/>
<reference evidence="2" key="2">
    <citation type="submission" date="2021-04" db="EMBL/GenBank/DDBJ databases">
        <authorList>
            <person name="Gilroy R."/>
        </authorList>
    </citation>
    <scope>NUCLEOTIDE SEQUENCE</scope>
    <source>
        <strain evidence="2">CHK172-16539</strain>
    </source>
</reference>
<dbReference type="Gene3D" id="1.10.10.2910">
    <property type="match status" value="1"/>
</dbReference>
<dbReference type="InterPro" id="IPR010359">
    <property type="entry name" value="IrrE_HExxH"/>
</dbReference>